<name>A0A5J4YS47_PORPP</name>
<accession>A0A5J4YS47</accession>
<feature type="compositionally biased region" description="Low complexity" evidence="1">
    <location>
        <begin position="27"/>
        <end position="39"/>
    </location>
</feature>
<gene>
    <name evidence="2" type="ORF">FVE85_4040</name>
</gene>
<feature type="region of interest" description="Disordered" evidence="1">
    <location>
        <begin position="1"/>
        <end position="87"/>
    </location>
</feature>
<evidence type="ECO:0000256" key="1">
    <source>
        <dbReference type="SAM" id="MobiDB-lite"/>
    </source>
</evidence>
<evidence type="ECO:0000313" key="2">
    <source>
        <dbReference type="EMBL" id="KAA8494065.1"/>
    </source>
</evidence>
<comment type="caution">
    <text evidence="2">The sequence shown here is derived from an EMBL/GenBank/DDBJ whole genome shotgun (WGS) entry which is preliminary data.</text>
</comment>
<feature type="compositionally biased region" description="Basic and acidic residues" evidence="1">
    <location>
        <begin position="8"/>
        <end position="26"/>
    </location>
</feature>
<dbReference type="AlphaFoldDB" id="A0A5J4YS47"/>
<evidence type="ECO:0000313" key="3">
    <source>
        <dbReference type="Proteomes" id="UP000324585"/>
    </source>
</evidence>
<proteinExistence type="predicted"/>
<sequence length="725" mass="79052">MKRRSSRRLNEKEPVRAPVEPHKRASSEPSSSLSSSHPSRQPHPQPFSSSSGGGESLKEKPAQQTRQKRTRGKSASRPGDEFSSAYTDKARKLKAEDGEQASEAASEADKDLGLDARLKKVLEARYVGGFRMKQASSVLEETPPPHRLHGCWSHDRAEGSRAYRENGSALNACGLSCGITVHVTQEGSHGNVKVASKRKSYETVTGLITVDIRKESVRIGEQWVAAYCGGQIMSIHWSCSPGHAKDDESIHFLLVSVAPDAYRFSVIPFPCSDSANNDRQLGAGALQCWKVDSKKRTAKLYSMFPLDPDLAISCARWLPAGKARTADSGGACVVSYHGAGRVDLLWWNADQSEGTVRTLFTLDDHSDWIRCIDVTECASANAASSHEESFLMMVAGTAHGRLYSAQLCFRDDRTGTDSVVLRSVTSTPLQPGPLREVKFMACDSSWRLVNEKDGQLGTNSAVSSALTRARLPSCGCVVLVTPEVVLRNTPCLTMWNAHDLSRCLASHSPERRDFNVVHGWFTVRDKGKENRCQVTPNAVVGYRSGRLVRLSVSADADDERCEVAFREHLPQKTKGASKADDGVHFARLHPSMADVARVADGSFITTTKSGLIARVPASAVARDIIEYDTIASLEPKGQDGVEKDQLYLRLATRIETSSAGITIHDILGRENRSIITQSRFAFGRLAARSHDCRSVGSIMPHADNASSLECVAMAGDAGLMLFLFL</sequence>
<keyword evidence="3" id="KW-1185">Reference proteome</keyword>
<dbReference type="EMBL" id="VRMN01000005">
    <property type="protein sequence ID" value="KAA8494065.1"/>
    <property type="molecule type" value="Genomic_DNA"/>
</dbReference>
<dbReference type="Proteomes" id="UP000324585">
    <property type="component" value="Unassembled WGS sequence"/>
</dbReference>
<reference evidence="3" key="1">
    <citation type="journal article" date="2019" name="Nat. Commun.">
        <title>Expansion of phycobilisome linker gene families in mesophilic red algae.</title>
        <authorList>
            <person name="Lee J."/>
            <person name="Kim D."/>
            <person name="Bhattacharya D."/>
            <person name="Yoon H.S."/>
        </authorList>
    </citation>
    <scope>NUCLEOTIDE SEQUENCE [LARGE SCALE GENOMIC DNA]</scope>
    <source>
        <strain evidence="3">CCMP 1328</strain>
    </source>
</reference>
<protein>
    <submittedName>
        <fullName evidence="2">Uncharacterized protein</fullName>
    </submittedName>
</protein>
<organism evidence="2 3">
    <name type="scientific">Porphyridium purpureum</name>
    <name type="common">Red alga</name>
    <name type="synonym">Porphyridium cruentum</name>
    <dbReference type="NCBI Taxonomy" id="35688"/>
    <lineage>
        <taxon>Eukaryota</taxon>
        <taxon>Rhodophyta</taxon>
        <taxon>Bangiophyceae</taxon>
        <taxon>Porphyridiales</taxon>
        <taxon>Porphyridiaceae</taxon>
        <taxon>Porphyridium</taxon>
    </lineage>
</organism>